<organism evidence="7 8">
    <name type="scientific">Glycine soja</name>
    <name type="common">Wild soybean</name>
    <dbReference type="NCBI Taxonomy" id="3848"/>
    <lineage>
        <taxon>Eukaryota</taxon>
        <taxon>Viridiplantae</taxon>
        <taxon>Streptophyta</taxon>
        <taxon>Embryophyta</taxon>
        <taxon>Tracheophyta</taxon>
        <taxon>Spermatophyta</taxon>
        <taxon>Magnoliopsida</taxon>
        <taxon>eudicotyledons</taxon>
        <taxon>Gunneridae</taxon>
        <taxon>Pentapetalae</taxon>
        <taxon>rosids</taxon>
        <taxon>fabids</taxon>
        <taxon>Fabales</taxon>
        <taxon>Fabaceae</taxon>
        <taxon>Papilionoideae</taxon>
        <taxon>50 kb inversion clade</taxon>
        <taxon>NPAAA clade</taxon>
        <taxon>indigoferoid/millettioid clade</taxon>
        <taxon>Phaseoleae</taxon>
        <taxon>Glycine</taxon>
        <taxon>Glycine subgen. Soja</taxon>
    </lineage>
</organism>
<dbReference type="AlphaFoldDB" id="A0A445JFM5"/>
<name>A0A445JFM5_GLYSO</name>
<dbReference type="PANTHER" id="PTHR45914:SF24">
    <property type="entry name" value="BHLH DOMAIN-CONTAINING PROTEIN"/>
    <property type="match status" value="1"/>
</dbReference>
<comment type="caution">
    <text evidence="7">The sequence shown here is derived from an EMBL/GenBank/DDBJ whole genome shotgun (WGS) entry which is preliminary data.</text>
</comment>
<dbReference type="GO" id="GO:0003700">
    <property type="term" value="F:DNA-binding transcription factor activity"/>
    <property type="evidence" value="ECO:0007669"/>
    <property type="project" value="InterPro"/>
</dbReference>
<reference evidence="7 8" key="1">
    <citation type="submission" date="2018-09" db="EMBL/GenBank/DDBJ databases">
        <title>A high-quality reference genome of wild soybean provides a powerful tool to mine soybean genomes.</title>
        <authorList>
            <person name="Xie M."/>
            <person name="Chung C.Y.L."/>
            <person name="Li M.-W."/>
            <person name="Wong F.-L."/>
            <person name="Chan T.-F."/>
            <person name="Lam H.-M."/>
        </authorList>
    </citation>
    <scope>NUCLEOTIDE SEQUENCE [LARGE SCALE GENOMIC DNA]</scope>
    <source>
        <strain evidence="8">cv. W05</strain>
        <tissue evidence="7">Hypocotyl of etiolated seedlings</tissue>
    </source>
</reference>
<keyword evidence="8" id="KW-1185">Reference proteome</keyword>
<dbReference type="PROSITE" id="PS50888">
    <property type="entry name" value="BHLH"/>
    <property type="match status" value="1"/>
</dbReference>
<dbReference type="PANTHER" id="PTHR45914">
    <property type="entry name" value="TRANSCRIPTION FACTOR HEC3-RELATED"/>
    <property type="match status" value="1"/>
</dbReference>
<feature type="domain" description="BHLH" evidence="6">
    <location>
        <begin position="173"/>
        <end position="222"/>
    </location>
</feature>
<proteinExistence type="predicted"/>
<evidence type="ECO:0000256" key="4">
    <source>
        <dbReference type="ARBA" id="ARBA00023163"/>
    </source>
</evidence>
<evidence type="ECO:0000256" key="3">
    <source>
        <dbReference type="ARBA" id="ARBA00023125"/>
    </source>
</evidence>
<sequence length="308" mass="35161">CFVTMALSTYFNFETLQIPNLETNTFHEAMPEEVAAPNLQQLFPYSDESFFLSDALFENYIDPTGGFLYPPDVNPPYDGDIFPTHKDYKLLPCSKRQKCCYEEQQRQQEHVYSSSLQEFTTPTLPSSFLDGFVIPYDNCCSLQAEELQQKLFSETQYGDTCVDLPCEKKGNERTISPQSVAARERRRKITKKTQELGKLVPGGPKMNTAEMLHAAGKYVMYLQAQVGMLELMNTLEQEDKAEPPPENLHALVASPFVQEKLYTEERCFVPKEVVTTLTNHKDVQSRPTILKDLKQLIGTDIEKKAKQE</sequence>
<keyword evidence="2" id="KW-0805">Transcription regulation</keyword>
<dbReference type="EMBL" id="QZWG01000008">
    <property type="protein sequence ID" value="RZB97255.1"/>
    <property type="molecule type" value="Genomic_DNA"/>
</dbReference>
<comment type="subcellular location">
    <subcellularLocation>
        <location evidence="1">Nucleus</location>
    </subcellularLocation>
</comment>
<evidence type="ECO:0000256" key="2">
    <source>
        <dbReference type="ARBA" id="ARBA00023015"/>
    </source>
</evidence>
<dbReference type="Proteomes" id="UP000289340">
    <property type="component" value="Chromosome 8"/>
</dbReference>
<protein>
    <submittedName>
        <fullName evidence="7">Transcription factor bHLH52</fullName>
    </submittedName>
</protein>
<dbReference type="InterPro" id="IPR045843">
    <property type="entry name" value="IND-like"/>
</dbReference>
<evidence type="ECO:0000256" key="5">
    <source>
        <dbReference type="ARBA" id="ARBA00023242"/>
    </source>
</evidence>
<dbReference type="GO" id="GO:0005634">
    <property type="term" value="C:nucleus"/>
    <property type="evidence" value="ECO:0007669"/>
    <property type="project" value="UniProtKB-SubCell"/>
</dbReference>
<accession>A0A445JFM5</accession>
<evidence type="ECO:0000313" key="8">
    <source>
        <dbReference type="Proteomes" id="UP000289340"/>
    </source>
</evidence>
<dbReference type="InterPro" id="IPR011598">
    <property type="entry name" value="bHLH_dom"/>
</dbReference>
<feature type="non-terminal residue" evidence="7">
    <location>
        <position position="1"/>
    </location>
</feature>
<keyword evidence="4" id="KW-0804">Transcription</keyword>
<dbReference type="SMART" id="SM00353">
    <property type="entry name" value="HLH"/>
    <property type="match status" value="1"/>
</dbReference>
<keyword evidence="5" id="KW-0539">Nucleus</keyword>
<dbReference type="SUPFAM" id="SSF47459">
    <property type="entry name" value="HLH, helix-loop-helix DNA-binding domain"/>
    <property type="match status" value="1"/>
</dbReference>
<evidence type="ECO:0000259" key="6">
    <source>
        <dbReference type="PROSITE" id="PS50888"/>
    </source>
</evidence>
<dbReference type="GO" id="GO:0003677">
    <property type="term" value="F:DNA binding"/>
    <property type="evidence" value="ECO:0007669"/>
    <property type="project" value="UniProtKB-KW"/>
</dbReference>
<evidence type="ECO:0000256" key="1">
    <source>
        <dbReference type="ARBA" id="ARBA00004123"/>
    </source>
</evidence>
<gene>
    <name evidence="7" type="ORF">D0Y65_020767</name>
</gene>
<keyword evidence="3" id="KW-0238">DNA-binding</keyword>
<dbReference type="GO" id="GO:0046983">
    <property type="term" value="F:protein dimerization activity"/>
    <property type="evidence" value="ECO:0007669"/>
    <property type="project" value="InterPro"/>
</dbReference>
<evidence type="ECO:0000313" key="7">
    <source>
        <dbReference type="EMBL" id="RZB97255.1"/>
    </source>
</evidence>
<dbReference type="InterPro" id="IPR036638">
    <property type="entry name" value="HLH_DNA-bd_sf"/>
</dbReference>
<dbReference type="Gene3D" id="4.10.280.10">
    <property type="entry name" value="Helix-loop-helix DNA-binding domain"/>
    <property type="match status" value="1"/>
</dbReference>